<dbReference type="GO" id="GO:0016020">
    <property type="term" value="C:membrane"/>
    <property type="evidence" value="ECO:0007669"/>
    <property type="project" value="UniProtKB-SubCell"/>
</dbReference>
<dbReference type="Gene3D" id="3.90.550.10">
    <property type="entry name" value="Spore Coat Polysaccharide Biosynthesis Protein SpsA, Chain A"/>
    <property type="match status" value="2"/>
</dbReference>
<comment type="subcellular location">
    <subcellularLocation>
        <location evidence="1">Membrane</location>
    </subcellularLocation>
</comment>
<keyword evidence="3" id="KW-0472">Membrane</keyword>
<evidence type="ECO:0000256" key="3">
    <source>
        <dbReference type="ARBA" id="ARBA00023136"/>
    </source>
</evidence>
<keyword evidence="2" id="KW-0808">Transferase</keyword>
<dbReference type="InterPro" id="IPR015338">
    <property type="entry name" value="GT64_dom"/>
</dbReference>
<protein>
    <recommendedName>
        <fullName evidence="5">Glycosyl transferase 64 domain-containing protein</fullName>
    </recommendedName>
</protein>
<dbReference type="Proteomes" id="UP000613177">
    <property type="component" value="Unassembled WGS sequence"/>
</dbReference>
<keyword evidence="7" id="KW-1185">Reference proteome</keyword>
<evidence type="ECO:0000313" key="6">
    <source>
        <dbReference type="EMBL" id="KAG2230749.1"/>
    </source>
</evidence>
<dbReference type="InterPro" id="IPR004263">
    <property type="entry name" value="Exostosin"/>
</dbReference>
<gene>
    <name evidence="6" type="ORF">INT48_006337</name>
</gene>
<comment type="caution">
    <text evidence="6">The sequence shown here is derived from an EMBL/GenBank/DDBJ whole genome shotgun (WGS) entry which is preliminary data.</text>
</comment>
<evidence type="ECO:0000256" key="2">
    <source>
        <dbReference type="ARBA" id="ARBA00022679"/>
    </source>
</evidence>
<accession>A0A8H7SJR9</accession>
<dbReference type="AlphaFoldDB" id="A0A8H7SJR9"/>
<proteinExistence type="predicted"/>
<keyword evidence="4" id="KW-1015">Disulfide bond</keyword>
<dbReference type="EMBL" id="JAEPRE010000185">
    <property type="protein sequence ID" value="KAG2230749.1"/>
    <property type="molecule type" value="Genomic_DNA"/>
</dbReference>
<reference evidence="6" key="1">
    <citation type="submission" date="2021-01" db="EMBL/GenBank/DDBJ databases">
        <title>Metabolic potential, ecology and presence of endohyphal bacteria is reflected in genomic diversity of Mucoromycotina.</title>
        <authorList>
            <person name="Muszewska A."/>
            <person name="Okrasinska A."/>
            <person name="Steczkiewicz K."/>
            <person name="Drgas O."/>
            <person name="Orlowska M."/>
            <person name="Perlinska-Lenart U."/>
            <person name="Aleksandrzak-Piekarczyk T."/>
            <person name="Szatraj K."/>
            <person name="Zielenkiewicz U."/>
            <person name="Pilsyk S."/>
            <person name="Malc E."/>
            <person name="Mieczkowski P."/>
            <person name="Kruszewska J.S."/>
            <person name="Biernat P."/>
            <person name="Pawlowska J."/>
        </authorList>
    </citation>
    <scope>NUCLEOTIDE SEQUENCE</scope>
    <source>
        <strain evidence="6">WA0000018081</strain>
    </source>
</reference>
<dbReference type="PANTHER" id="PTHR48261">
    <property type="entry name" value="ACETYLGLUCOSAMINYLTRANSFERASE"/>
    <property type="match status" value="1"/>
</dbReference>
<dbReference type="GO" id="GO:0016757">
    <property type="term" value="F:glycosyltransferase activity"/>
    <property type="evidence" value="ECO:0007669"/>
    <property type="project" value="InterPro"/>
</dbReference>
<organism evidence="6 7">
    <name type="scientific">Thamnidium elegans</name>
    <dbReference type="NCBI Taxonomy" id="101142"/>
    <lineage>
        <taxon>Eukaryota</taxon>
        <taxon>Fungi</taxon>
        <taxon>Fungi incertae sedis</taxon>
        <taxon>Mucoromycota</taxon>
        <taxon>Mucoromycotina</taxon>
        <taxon>Mucoromycetes</taxon>
        <taxon>Mucorales</taxon>
        <taxon>Mucorineae</taxon>
        <taxon>Mucoraceae</taxon>
        <taxon>Thamnidium</taxon>
    </lineage>
</organism>
<dbReference type="InterPro" id="IPR029044">
    <property type="entry name" value="Nucleotide-diphossugar_trans"/>
</dbReference>
<sequence length="560" mass="64283">MNRRFYILTLLSAVCCILIFTIYPSFRISGSVIQQPSKSNTPFFSLFDKKKAFATVLCNHDMMEATMVSIHSLNTAFALKPTSKTDIVVLLPESIQFQQEDIQRLEKLGVHVIRTSFPTGLKSSTNTCDHTMLNLWALLGYQKIVYFSPDIVFENDVDQLINIPSGSAIITRNFDIPLFVLEPTPKSFELLVHEYRKTHNTSFTDLLETLPLIDYKLRLPINTVRKNALVFNGPMKPWNFHSYGDADWIKYYDPISFYKWRSISNDVRHLFQPHSEWKNEARQRTVCDSYLGAITDIRHFAVKDQFSVMLSTYNPERIQHLSLLIRHLLKSNKIHTVFVTWHNPKLSVPDTLYNEIEESDYYRVKVLSQAFDSLNNRFNPTEELQTEAVYIMDDDIYIDLEDLEFTFSAWQSRKDSVVGHFPRSHTYSPETHEATYRVVGKAPYSIILTKSILLEPDLHASVDSQLNCEDLGFAMMAAGLSGAGPTYVRTQKSMEDFGLKKGISTNAAHMPARSQCITDFITNYWHANDPLIQSNDAAAPFVRPQIRTGNWGRITKTILN</sequence>
<dbReference type="PANTHER" id="PTHR48261:SF2">
    <property type="entry name" value="ACETYLGLUCOSAMINYLTRANSFERASE"/>
    <property type="match status" value="1"/>
</dbReference>
<evidence type="ECO:0000256" key="1">
    <source>
        <dbReference type="ARBA" id="ARBA00004370"/>
    </source>
</evidence>
<evidence type="ECO:0000313" key="7">
    <source>
        <dbReference type="Proteomes" id="UP000613177"/>
    </source>
</evidence>
<evidence type="ECO:0000256" key="4">
    <source>
        <dbReference type="ARBA" id="ARBA00023157"/>
    </source>
</evidence>
<feature type="domain" description="Glycosyl transferase 64" evidence="5">
    <location>
        <begin position="306"/>
        <end position="535"/>
    </location>
</feature>
<evidence type="ECO:0000259" key="5">
    <source>
        <dbReference type="Pfam" id="PF09258"/>
    </source>
</evidence>
<dbReference type="SUPFAM" id="SSF53448">
    <property type="entry name" value="Nucleotide-diphospho-sugar transferases"/>
    <property type="match status" value="2"/>
</dbReference>
<name>A0A8H7SJR9_9FUNG</name>
<dbReference type="Pfam" id="PF09258">
    <property type="entry name" value="Glyco_transf_64"/>
    <property type="match status" value="1"/>
</dbReference>